<gene>
    <name evidence="6" type="ORF">IAC29_07930</name>
</gene>
<keyword evidence="2" id="KW-0812">Transmembrane</keyword>
<comment type="caution">
    <text evidence="6">The sequence shown here is derived from an EMBL/GenBank/DDBJ whole genome shotgun (WGS) entry which is preliminary data.</text>
</comment>
<dbReference type="GO" id="GO:0004252">
    <property type="term" value="F:serine-type endopeptidase activity"/>
    <property type="evidence" value="ECO:0007669"/>
    <property type="project" value="UniProtKB-UniRule"/>
</dbReference>
<dbReference type="GO" id="GO:0009003">
    <property type="term" value="F:signal peptidase activity"/>
    <property type="evidence" value="ECO:0007669"/>
    <property type="project" value="UniProtKB-EC"/>
</dbReference>
<evidence type="ECO:0000313" key="6">
    <source>
        <dbReference type="EMBL" id="MBO8449183.1"/>
    </source>
</evidence>
<evidence type="ECO:0000256" key="4">
    <source>
        <dbReference type="ARBA" id="ARBA00023136"/>
    </source>
</evidence>
<dbReference type="Proteomes" id="UP000810252">
    <property type="component" value="Unassembled WGS sequence"/>
</dbReference>
<dbReference type="EMBL" id="JADIMQ010000112">
    <property type="protein sequence ID" value="MBO8449183.1"/>
    <property type="molecule type" value="Genomic_DNA"/>
</dbReference>
<keyword evidence="3" id="KW-1133">Transmembrane helix</keyword>
<reference evidence="6" key="1">
    <citation type="submission" date="2020-10" db="EMBL/GenBank/DDBJ databases">
        <authorList>
            <person name="Gilroy R."/>
        </authorList>
    </citation>
    <scope>NUCLEOTIDE SEQUENCE</scope>
    <source>
        <strain evidence="6">20514</strain>
    </source>
</reference>
<organism evidence="6 7">
    <name type="scientific">Candidatus Cryptobacteroides merdigallinarum</name>
    <dbReference type="NCBI Taxonomy" id="2840770"/>
    <lineage>
        <taxon>Bacteria</taxon>
        <taxon>Pseudomonadati</taxon>
        <taxon>Bacteroidota</taxon>
        <taxon>Bacteroidia</taxon>
        <taxon>Bacteroidales</taxon>
        <taxon>Candidatus Cryptobacteroides</taxon>
    </lineage>
</organism>
<evidence type="ECO:0000313" key="7">
    <source>
        <dbReference type="Proteomes" id="UP000810252"/>
    </source>
</evidence>
<sequence>MENRLDGTIVIPNDIFFGQVAESLSEGRNVVFTVKGYSMYPFFRNGKDRVCVTGYDGRELHRGEIILFRYRGKYLLHRIYGVERSPDGSLSYRTVGDGNIRGSESAVPRTVIGVAVKRVSPSGREWSCTSWTWKVFSALWMGLYFLRRWCLAFLRRVYR</sequence>
<dbReference type="SUPFAM" id="SSF51306">
    <property type="entry name" value="LexA/Signal peptidase"/>
    <property type="match status" value="1"/>
</dbReference>
<comment type="subcellular location">
    <subcellularLocation>
        <location evidence="1">Membrane</location>
    </subcellularLocation>
</comment>
<dbReference type="AlphaFoldDB" id="A0A9D9ELJ3"/>
<reference evidence="6" key="2">
    <citation type="journal article" date="2021" name="PeerJ">
        <title>Extensive microbial diversity within the chicken gut microbiome revealed by metagenomics and culture.</title>
        <authorList>
            <person name="Gilroy R."/>
            <person name="Ravi A."/>
            <person name="Getino M."/>
            <person name="Pursley I."/>
            <person name="Horton D.L."/>
            <person name="Alikhan N.F."/>
            <person name="Baker D."/>
            <person name="Gharbi K."/>
            <person name="Hall N."/>
            <person name="Watson M."/>
            <person name="Adriaenssens E.M."/>
            <person name="Foster-Nyarko E."/>
            <person name="Jarju S."/>
            <person name="Secka A."/>
            <person name="Antonio M."/>
            <person name="Oren A."/>
            <person name="Chaudhuri R.R."/>
            <person name="La Ragione R."/>
            <person name="Hildebrand F."/>
            <person name="Pallen M.J."/>
        </authorList>
    </citation>
    <scope>NUCLEOTIDE SEQUENCE</scope>
    <source>
        <strain evidence="6">20514</strain>
    </source>
</reference>
<evidence type="ECO:0000256" key="1">
    <source>
        <dbReference type="ARBA" id="ARBA00004370"/>
    </source>
</evidence>
<dbReference type="GO" id="GO:0016020">
    <property type="term" value="C:membrane"/>
    <property type="evidence" value="ECO:0007669"/>
    <property type="project" value="UniProtKB-SubCell"/>
</dbReference>
<dbReference type="GO" id="GO:0006465">
    <property type="term" value="P:signal peptide processing"/>
    <property type="evidence" value="ECO:0007669"/>
    <property type="project" value="UniProtKB-UniRule"/>
</dbReference>
<keyword evidence="4" id="KW-0472">Membrane</keyword>
<dbReference type="InterPro" id="IPR019533">
    <property type="entry name" value="Peptidase_S26"/>
</dbReference>
<dbReference type="InterPro" id="IPR036286">
    <property type="entry name" value="LexA/Signal_pep-like_sf"/>
</dbReference>
<keyword evidence="6" id="KW-0378">Hydrolase</keyword>
<dbReference type="NCBIfam" id="TIGR02228">
    <property type="entry name" value="sigpep_I_arch"/>
    <property type="match status" value="1"/>
</dbReference>
<evidence type="ECO:0000256" key="2">
    <source>
        <dbReference type="ARBA" id="ARBA00022692"/>
    </source>
</evidence>
<protein>
    <recommendedName>
        <fullName evidence="5">Signal peptidase I</fullName>
        <ecNumber evidence="5">3.4.21.89</ecNumber>
    </recommendedName>
</protein>
<dbReference type="CDD" id="cd06530">
    <property type="entry name" value="S26_SPase_I"/>
    <property type="match status" value="1"/>
</dbReference>
<name>A0A9D9ELJ3_9BACT</name>
<evidence type="ECO:0000256" key="5">
    <source>
        <dbReference type="NCBIfam" id="TIGR02228"/>
    </source>
</evidence>
<dbReference type="InterPro" id="IPR001733">
    <property type="entry name" value="Peptidase_S26B"/>
</dbReference>
<dbReference type="EC" id="3.4.21.89" evidence="5"/>
<accession>A0A9D9ELJ3</accession>
<proteinExistence type="predicted"/>
<evidence type="ECO:0000256" key="3">
    <source>
        <dbReference type="ARBA" id="ARBA00022989"/>
    </source>
</evidence>